<dbReference type="EMBL" id="JBHUFV010000083">
    <property type="protein sequence ID" value="MFD1939439.1"/>
    <property type="molecule type" value="Genomic_DNA"/>
</dbReference>
<dbReference type="NCBIfam" id="NF038083">
    <property type="entry name" value="CU044_5270_fam"/>
    <property type="match status" value="1"/>
</dbReference>
<dbReference type="Proteomes" id="UP001597368">
    <property type="component" value="Unassembled WGS sequence"/>
</dbReference>
<evidence type="ECO:0000256" key="1">
    <source>
        <dbReference type="SAM" id="Phobius"/>
    </source>
</evidence>
<keyword evidence="1" id="KW-0472">Membrane</keyword>
<keyword evidence="1" id="KW-0812">Transmembrane</keyword>
<keyword evidence="1" id="KW-1133">Transmembrane helix</keyword>
<feature type="transmembrane region" description="Helical" evidence="1">
    <location>
        <begin position="48"/>
        <end position="72"/>
    </location>
</feature>
<evidence type="ECO:0000313" key="2">
    <source>
        <dbReference type="EMBL" id="MFD1939439.1"/>
    </source>
</evidence>
<gene>
    <name evidence="2" type="ORF">ACFSKW_49060</name>
</gene>
<evidence type="ECO:0000313" key="3">
    <source>
        <dbReference type="Proteomes" id="UP001597368"/>
    </source>
</evidence>
<keyword evidence="3" id="KW-1185">Reference proteome</keyword>
<dbReference type="RefSeq" id="WP_379581717.1">
    <property type="nucleotide sequence ID" value="NZ_JBHUFV010000083.1"/>
</dbReference>
<proteinExistence type="predicted"/>
<sequence>MDELKLIETVLAEPRATPEELAAGRDRFLRSAYGDAASRHRRGGRVRWAVGGMAAVAALAALFTVLVVVPAAEPASARELLLVAADRSAADPARGRYTHYRVERGTVIEVGSAERPYRMLERRVDAWWYPTAAGDDGWYSFALLGAAPVGEQDAAAWRAAGSPARVPSLCTRGKVHIDGKERPDLATECREVDTRPAKERTGPLGGYARSHPGLDVTRLSADPAALREQLLTWTRSGGLGGPIEDETAQVWAAALTVLFQPEGPVSPQVRAAVYRVMADLPGVTSQGEARDPHGRTGQAFIRDGEVWEGATSSSRVIIDQGTGLPLAVQDFERPGGPVTGYTVLLAATSTDGPPV</sequence>
<accession>A0ABW4TEH8</accession>
<reference evidence="3" key="1">
    <citation type="journal article" date="2019" name="Int. J. Syst. Evol. Microbiol.">
        <title>The Global Catalogue of Microorganisms (GCM) 10K type strain sequencing project: providing services to taxonomists for standard genome sequencing and annotation.</title>
        <authorList>
            <consortium name="The Broad Institute Genomics Platform"/>
            <consortium name="The Broad Institute Genome Sequencing Center for Infectious Disease"/>
            <person name="Wu L."/>
            <person name="Ma J."/>
        </authorList>
    </citation>
    <scope>NUCLEOTIDE SEQUENCE [LARGE SCALE GENOMIC DNA]</scope>
    <source>
        <strain evidence="3">ICMP 6774ER</strain>
    </source>
</reference>
<organism evidence="2 3">
    <name type="scientific">Nonomuraea mangrovi</name>
    <dbReference type="NCBI Taxonomy" id="2316207"/>
    <lineage>
        <taxon>Bacteria</taxon>
        <taxon>Bacillati</taxon>
        <taxon>Actinomycetota</taxon>
        <taxon>Actinomycetes</taxon>
        <taxon>Streptosporangiales</taxon>
        <taxon>Streptosporangiaceae</taxon>
        <taxon>Nonomuraea</taxon>
    </lineage>
</organism>
<dbReference type="InterPro" id="IPR047789">
    <property type="entry name" value="CU044_5270-like"/>
</dbReference>
<name>A0ABW4TEH8_9ACTN</name>
<protein>
    <submittedName>
        <fullName evidence="2">CU044_5270 family protein</fullName>
    </submittedName>
</protein>
<comment type="caution">
    <text evidence="2">The sequence shown here is derived from an EMBL/GenBank/DDBJ whole genome shotgun (WGS) entry which is preliminary data.</text>
</comment>